<keyword evidence="2" id="KW-1185">Reference proteome</keyword>
<organism evidence="1 2">
    <name type="scientific">Bradyrhizobium canariense</name>
    <dbReference type="NCBI Taxonomy" id="255045"/>
    <lineage>
        <taxon>Bacteria</taxon>
        <taxon>Pseudomonadati</taxon>
        <taxon>Pseudomonadota</taxon>
        <taxon>Alphaproteobacteria</taxon>
        <taxon>Hyphomicrobiales</taxon>
        <taxon>Nitrobacteraceae</taxon>
        <taxon>Bradyrhizobium</taxon>
    </lineage>
</organism>
<dbReference type="AlphaFoldDB" id="A0A1H1XRD2"/>
<sequence length="83" mass="9645">MKIRRHSESHIVELEDGSTWRVFPGDLDVTLNWRPETDLKLVRIDDDVSSHALINYGDNSRVRVLPMSENWPVKEVKTMLKDG</sequence>
<evidence type="ECO:0000313" key="2">
    <source>
        <dbReference type="Proteomes" id="UP000243904"/>
    </source>
</evidence>
<evidence type="ECO:0000313" key="1">
    <source>
        <dbReference type="EMBL" id="SDT11798.1"/>
    </source>
</evidence>
<accession>A0A1H1XRD2</accession>
<dbReference type="Proteomes" id="UP000243904">
    <property type="component" value="Chromosome I"/>
</dbReference>
<dbReference type="RefSeq" id="WP_146688834.1">
    <property type="nucleotide sequence ID" value="NZ_LT629750.1"/>
</dbReference>
<dbReference type="EMBL" id="LT629750">
    <property type="protein sequence ID" value="SDT11798.1"/>
    <property type="molecule type" value="Genomic_DNA"/>
</dbReference>
<name>A0A1H1XRD2_9BRAD</name>
<gene>
    <name evidence="1" type="ORF">SAMN05444158_4450</name>
</gene>
<reference evidence="2" key="1">
    <citation type="submission" date="2016-10" db="EMBL/GenBank/DDBJ databases">
        <authorList>
            <person name="Varghese N."/>
            <person name="Submissions S."/>
        </authorList>
    </citation>
    <scope>NUCLEOTIDE SEQUENCE [LARGE SCALE GENOMIC DNA]</scope>
    <source>
        <strain evidence="2">GAS369</strain>
    </source>
</reference>
<proteinExistence type="predicted"/>
<protein>
    <submittedName>
        <fullName evidence="1">Uncharacterized protein</fullName>
    </submittedName>
</protein>